<organism evidence="2 3">
    <name type="scientific">Chryseobacterium formosense</name>
    <dbReference type="NCBI Taxonomy" id="236814"/>
    <lineage>
        <taxon>Bacteria</taxon>
        <taxon>Pseudomonadati</taxon>
        <taxon>Bacteroidota</taxon>
        <taxon>Flavobacteriia</taxon>
        <taxon>Flavobacteriales</taxon>
        <taxon>Weeksellaceae</taxon>
        <taxon>Chryseobacterium group</taxon>
        <taxon>Chryseobacterium</taxon>
    </lineage>
</organism>
<evidence type="ECO:0000256" key="1">
    <source>
        <dbReference type="SAM" id="SignalP"/>
    </source>
</evidence>
<dbReference type="Proteomes" id="UP000028713">
    <property type="component" value="Unassembled WGS sequence"/>
</dbReference>
<dbReference type="RefSeq" id="WP_034673596.1">
    <property type="nucleotide sequence ID" value="NZ_FPAP01000003.1"/>
</dbReference>
<dbReference type="EMBL" id="JPRP01000001">
    <property type="protein sequence ID" value="KFE99792.1"/>
    <property type="molecule type" value="Genomic_DNA"/>
</dbReference>
<dbReference type="eggNOG" id="COG2382">
    <property type="taxonomic scope" value="Bacteria"/>
</dbReference>
<keyword evidence="1" id="KW-0732">Signal</keyword>
<proteinExistence type="predicted"/>
<feature type="signal peptide" evidence="1">
    <location>
        <begin position="1"/>
        <end position="22"/>
    </location>
</feature>
<name>A0A085Z5S9_9FLAO</name>
<gene>
    <name evidence="2" type="ORF">IX39_03790</name>
</gene>
<dbReference type="Pfam" id="PF00756">
    <property type="entry name" value="Esterase"/>
    <property type="match status" value="1"/>
</dbReference>
<dbReference type="STRING" id="236814.IX39_03790"/>
<dbReference type="InterPro" id="IPR050583">
    <property type="entry name" value="Mycobacterial_A85_antigen"/>
</dbReference>
<accession>A0A085Z5S9</accession>
<dbReference type="PANTHER" id="PTHR48098">
    <property type="entry name" value="ENTEROCHELIN ESTERASE-RELATED"/>
    <property type="match status" value="1"/>
</dbReference>
<dbReference type="OrthoDB" id="9803578at2"/>
<dbReference type="AlphaFoldDB" id="A0A085Z5S9"/>
<evidence type="ECO:0000313" key="2">
    <source>
        <dbReference type="EMBL" id="KFE99792.1"/>
    </source>
</evidence>
<dbReference type="InterPro" id="IPR000801">
    <property type="entry name" value="Esterase-like"/>
</dbReference>
<protein>
    <submittedName>
        <fullName evidence="2">Enterochelin esterase</fullName>
    </submittedName>
</protein>
<sequence length="290" mass="32782">MKNSILLIVAFLFSGMFTSAQTFEKQAPQGFDVENKEVPHGKIDTIKYESKSIGTQRKALVYTPPGFKKGEKYPVLYLLHGIGGDEKEWFKNGTPQIILDNLYAKGKLTPMIVVLPNGRAMKDDRATGNIWEKDKVEAFATFEKDLLNDLIPFIEKKYPVKKDRENRAIAGLSMGGGQTLNFGLGNIDKFAWVGGFSSAPNTKEPQQLLPNPDKAKELKLLWISCGDQDGLMPFSKRTSDYLMENKIPHIFYVEPGGHDFKVWKNDLFLFSQLLFKPVDQEKINNLLKSE</sequence>
<dbReference type="SUPFAM" id="SSF53474">
    <property type="entry name" value="alpha/beta-Hydrolases"/>
    <property type="match status" value="1"/>
</dbReference>
<feature type="chain" id="PRO_5001800612" evidence="1">
    <location>
        <begin position="23"/>
        <end position="290"/>
    </location>
</feature>
<evidence type="ECO:0000313" key="3">
    <source>
        <dbReference type="Proteomes" id="UP000028713"/>
    </source>
</evidence>
<comment type="caution">
    <text evidence="2">The sequence shown here is derived from an EMBL/GenBank/DDBJ whole genome shotgun (WGS) entry which is preliminary data.</text>
</comment>
<keyword evidence="3" id="KW-1185">Reference proteome</keyword>
<dbReference type="GO" id="GO:0016747">
    <property type="term" value="F:acyltransferase activity, transferring groups other than amino-acyl groups"/>
    <property type="evidence" value="ECO:0007669"/>
    <property type="project" value="TreeGrafter"/>
</dbReference>
<dbReference type="PANTHER" id="PTHR48098:SF1">
    <property type="entry name" value="DIACYLGLYCEROL ACYLTRANSFERASE_MYCOLYLTRANSFERASE AG85A"/>
    <property type="match status" value="1"/>
</dbReference>
<reference evidence="2 3" key="1">
    <citation type="submission" date="2014-07" db="EMBL/GenBank/DDBJ databases">
        <title>Genome of Chryseobacterium formosense LMG 24722.</title>
        <authorList>
            <person name="Pipes S.E."/>
            <person name="Stropko S.J."/>
            <person name="Newman J.D."/>
        </authorList>
    </citation>
    <scope>NUCLEOTIDE SEQUENCE [LARGE SCALE GENOMIC DNA]</scope>
    <source>
        <strain evidence="2 3">LMG 24722</strain>
    </source>
</reference>
<dbReference type="Gene3D" id="3.40.50.1820">
    <property type="entry name" value="alpha/beta hydrolase"/>
    <property type="match status" value="1"/>
</dbReference>
<dbReference type="InterPro" id="IPR029058">
    <property type="entry name" value="AB_hydrolase_fold"/>
</dbReference>